<feature type="region of interest" description="Disordered" evidence="3">
    <location>
        <begin position="502"/>
        <end position="657"/>
    </location>
</feature>
<dbReference type="SUPFAM" id="SSF57889">
    <property type="entry name" value="Cysteine-rich domain"/>
    <property type="match status" value="1"/>
</dbReference>
<evidence type="ECO:0000313" key="6">
    <source>
        <dbReference type="RefSeq" id="XP_026291460.2"/>
    </source>
</evidence>
<dbReference type="KEGG" id="foc:113216002"/>
<dbReference type="RefSeq" id="XP_026291460.2">
    <property type="nucleotide sequence ID" value="XM_026435675.2"/>
</dbReference>
<feature type="compositionally biased region" description="Gly residues" evidence="3">
    <location>
        <begin position="601"/>
        <end position="610"/>
    </location>
</feature>
<feature type="compositionally biased region" description="Basic and acidic residues" evidence="3">
    <location>
        <begin position="49"/>
        <end position="58"/>
    </location>
</feature>
<gene>
    <name evidence="6" type="primary">LOC113216002</name>
</gene>
<accession>A0A6J1TIA4</accession>
<dbReference type="GO" id="GO:0016020">
    <property type="term" value="C:membrane"/>
    <property type="evidence" value="ECO:0007669"/>
    <property type="project" value="UniProtKB-SubCell"/>
</dbReference>
<dbReference type="Gene3D" id="3.30.60.20">
    <property type="match status" value="1"/>
</dbReference>
<feature type="compositionally biased region" description="Polar residues" evidence="3">
    <location>
        <begin position="523"/>
        <end position="539"/>
    </location>
</feature>
<dbReference type="PANTHER" id="PTHR22968:SF14">
    <property type="entry name" value="PROTEIN KINASE C"/>
    <property type="match status" value="1"/>
</dbReference>
<feature type="compositionally biased region" description="Low complexity" evidence="3">
    <location>
        <begin position="682"/>
        <end position="699"/>
    </location>
</feature>
<evidence type="ECO:0000256" key="1">
    <source>
        <dbReference type="ARBA" id="ARBA00022723"/>
    </source>
</evidence>
<dbReference type="GO" id="GO:0035556">
    <property type="term" value="P:intracellular signal transduction"/>
    <property type="evidence" value="ECO:0007669"/>
    <property type="project" value="TreeGrafter"/>
</dbReference>
<feature type="domain" description="Phorbol-ester/DAG-type" evidence="4">
    <location>
        <begin position="770"/>
        <end position="802"/>
    </location>
</feature>
<keyword evidence="2" id="KW-0862">Zinc</keyword>
<dbReference type="Proteomes" id="UP000504606">
    <property type="component" value="Unplaced"/>
</dbReference>
<dbReference type="GO" id="GO:0008270">
    <property type="term" value="F:zinc ion binding"/>
    <property type="evidence" value="ECO:0007669"/>
    <property type="project" value="UniProtKB-KW"/>
</dbReference>
<dbReference type="InterPro" id="IPR002219">
    <property type="entry name" value="PKC_DAG/PE"/>
</dbReference>
<sequence>MPDKRSSSAPRHEHPPGKPAAPLQPSAGEAAMTAPRRTQPAQPPGSARAEAKPAEPRRLSRPPAPADSMESVVHNRRLARKASVTRDGPRPHKRPTPERSPRPTSPPAKGEKGKKSEPTERRSDATSRPSSPLAVLEMVKAVAEAVTKPTKSNDQAPVRAPTTAPSRPTSPPPSADPGRRKATPGTTADLRDTRAKSVERRSADVGGPAPKPSRASVRKLAVGALEGNIPVTPQGTPQGGEKVRRLQASATLPSADPPDDMAAPSRPTSPVGRSVASALRSTLRRVATVRAKSPPQAKSPAAAKSQPLVKPPPPPPQENGSVPEAASASSGSPSAAPTPPSPPSTPTSAPTTAPLAAAATATLARRLTLTREGTWGDLKALTRTVASSVLDRRHATKTRSKDLLPAIQAGESTATPPTTTSSTTTTATTTTAATPSSATGTPDSAGTPTAASVTSSAPSALRALTRTVTSSVLERKNATRSKSKDLLAAITAATESVLLPSIGAASTGNNGSSANRTPPELNVSKNPTTPVSLATLTPTESPRSPPQAESSAPQAAPPARPAGKADKAVSSKRFTLRMPGMKRPASPPPSVQGKQATGPAGPAGRGGPAGLAGRAEGALPTSPPLPLPAKQATGPTHPAGPGGRGGPAGPAGLAGRAEGALSNSAPAVDVLPDVSPAEGSVPAQAGATATAAGPAGPAGRDTSKRFTLKLSPGSSRSPSPERGFRERARQVRSTCSSHGGPRWVAADVQGRAIRGRRGAIRHQKVHEVKGHRFVAKFFRQPTFCAFCKDFLWGFGKQGYQCQCKYRGSCSQR</sequence>
<feature type="compositionally biased region" description="Basic and acidic residues" evidence="3">
    <location>
        <begin position="87"/>
        <end position="101"/>
    </location>
</feature>
<evidence type="ECO:0000313" key="5">
    <source>
        <dbReference type="Proteomes" id="UP000504606"/>
    </source>
</evidence>
<feature type="compositionally biased region" description="Low complexity" evidence="3">
    <location>
        <begin position="325"/>
        <end position="335"/>
    </location>
</feature>
<evidence type="ECO:0000259" key="4">
    <source>
        <dbReference type="PROSITE" id="PS50081"/>
    </source>
</evidence>
<feature type="compositionally biased region" description="Basic and acidic residues" evidence="3">
    <location>
        <begin position="109"/>
        <end position="125"/>
    </location>
</feature>
<dbReference type="GO" id="GO:0004674">
    <property type="term" value="F:protein serine/threonine kinase activity"/>
    <property type="evidence" value="ECO:0007669"/>
    <property type="project" value="UniProtKB-KW"/>
</dbReference>
<dbReference type="Pfam" id="PF00130">
    <property type="entry name" value="C1_1"/>
    <property type="match status" value="1"/>
</dbReference>
<dbReference type="AlphaFoldDB" id="A0A6J1TIA4"/>
<feature type="region of interest" description="Disordered" evidence="3">
    <location>
        <begin position="1"/>
        <end position="359"/>
    </location>
</feature>
<feature type="region of interest" description="Disordered" evidence="3">
    <location>
        <begin position="392"/>
        <end position="459"/>
    </location>
</feature>
<feature type="compositionally biased region" description="Low complexity" evidence="3">
    <location>
        <begin position="540"/>
        <end position="554"/>
    </location>
</feature>
<feature type="compositionally biased region" description="Pro residues" evidence="3">
    <location>
        <begin position="336"/>
        <end position="345"/>
    </location>
</feature>
<feature type="region of interest" description="Disordered" evidence="3">
    <location>
        <begin position="669"/>
        <end position="726"/>
    </location>
</feature>
<feature type="compositionally biased region" description="Low complexity" evidence="3">
    <location>
        <begin position="346"/>
        <end position="359"/>
    </location>
</feature>
<dbReference type="GeneID" id="113216002"/>
<keyword evidence="1" id="KW-0479">Metal-binding</keyword>
<name>A0A6J1TIA4_FRAOC</name>
<dbReference type="OrthoDB" id="63267at2759"/>
<dbReference type="PROSITE" id="PS50081">
    <property type="entry name" value="ZF_DAG_PE_2"/>
    <property type="match status" value="1"/>
</dbReference>
<feature type="compositionally biased region" description="Low complexity" evidence="3">
    <location>
        <begin position="291"/>
        <end position="307"/>
    </location>
</feature>
<feature type="compositionally biased region" description="Polar residues" evidence="3">
    <location>
        <begin position="504"/>
        <end position="516"/>
    </location>
</feature>
<feature type="compositionally biased region" description="Low complexity" evidence="3">
    <location>
        <begin position="412"/>
        <end position="459"/>
    </location>
</feature>
<proteinExistence type="predicted"/>
<feature type="compositionally biased region" description="Low complexity" evidence="3">
    <location>
        <begin position="157"/>
        <end position="167"/>
    </location>
</feature>
<dbReference type="GO" id="GO:0007200">
    <property type="term" value="P:phospholipase C-activating G protein-coupled receptor signaling pathway"/>
    <property type="evidence" value="ECO:0007669"/>
    <property type="project" value="TreeGrafter"/>
</dbReference>
<feature type="compositionally biased region" description="Low complexity" evidence="3">
    <location>
        <begin position="611"/>
        <end position="620"/>
    </location>
</feature>
<evidence type="ECO:0000256" key="2">
    <source>
        <dbReference type="ARBA" id="ARBA00022833"/>
    </source>
</evidence>
<evidence type="ECO:0000256" key="3">
    <source>
        <dbReference type="SAM" id="MobiDB-lite"/>
    </source>
</evidence>
<feature type="compositionally biased region" description="Low complexity" evidence="3">
    <location>
        <begin position="711"/>
        <end position="721"/>
    </location>
</feature>
<feature type="compositionally biased region" description="Basic and acidic residues" evidence="3">
    <location>
        <begin position="1"/>
        <end position="16"/>
    </location>
</feature>
<dbReference type="GO" id="GO:0005829">
    <property type="term" value="C:cytosol"/>
    <property type="evidence" value="ECO:0007669"/>
    <property type="project" value="TreeGrafter"/>
</dbReference>
<feature type="compositionally biased region" description="Gly residues" evidence="3">
    <location>
        <begin position="640"/>
        <end position="649"/>
    </location>
</feature>
<reference evidence="6" key="1">
    <citation type="submission" date="2025-08" db="UniProtKB">
        <authorList>
            <consortium name="RefSeq"/>
        </authorList>
    </citation>
    <scope>IDENTIFICATION</scope>
    <source>
        <tissue evidence="6">Whole organism</tissue>
    </source>
</reference>
<feature type="compositionally biased region" description="Basic and acidic residues" evidence="3">
    <location>
        <begin position="189"/>
        <end position="203"/>
    </location>
</feature>
<keyword evidence="5" id="KW-1185">Reference proteome</keyword>
<dbReference type="PANTHER" id="PTHR22968">
    <property type="entry name" value="PROTEIN KINASE C, MU"/>
    <property type="match status" value="1"/>
</dbReference>
<protein>
    <submittedName>
        <fullName evidence="6">Uncharacterized protein LOC113216002</fullName>
    </submittedName>
</protein>
<organism evidence="5 6">
    <name type="scientific">Frankliniella occidentalis</name>
    <name type="common">Western flower thrips</name>
    <name type="synonym">Euthrips occidentalis</name>
    <dbReference type="NCBI Taxonomy" id="133901"/>
    <lineage>
        <taxon>Eukaryota</taxon>
        <taxon>Metazoa</taxon>
        <taxon>Ecdysozoa</taxon>
        <taxon>Arthropoda</taxon>
        <taxon>Hexapoda</taxon>
        <taxon>Insecta</taxon>
        <taxon>Pterygota</taxon>
        <taxon>Neoptera</taxon>
        <taxon>Paraneoptera</taxon>
        <taxon>Thysanoptera</taxon>
        <taxon>Terebrantia</taxon>
        <taxon>Thripoidea</taxon>
        <taxon>Thripidae</taxon>
        <taxon>Frankliniella</taxon>
    </lineage>
</organism>
<dbReference type="InterPro" id="IPR046349">
    <property type="entry name" value="C1-like_sf"/>
</dbReference>